<feature type="domain" description="Protein FecR C-terminal" evidence="3">
    <location>
        <begin position="364"/>
        <end position="432"/>
    </location>
</feature>
<dbReference type="Pfam" id="PF04773">
    <property type="entry name" value="FecR"/>
    <property type="match status" value="1"/>
</dbReference>
<dbReference type="EMBL" id="QSCR01000044">
    <property type="protein sequence ID" value="RGY12345.1"/>
    <property type="molecule type" value="Genomic_DNA"/>
</dbReference>
<sequence length="433" mass="50188">MLYDISGDLIIINFLRKKYFLKYYHFYFLEFLVKVIVRNDHLLIVKEERMMINREIENLIVKALFKEITDDEQRQLDEWLNVSESNRIFFERLHSEGYLKGAIGDRNRELREESWKRLERRTVGEKGRKIRLFVLRVAAMLALPLLVGGIMWYMSEHGMADLPLANQEIKVGGSKAVVTLSTGEQLSLFGDTTVCVNDGLATLVNTKDTLNFMKGDHPVVVDNSYNVIQIPRGGEYIVRLEDGTTVYLNSESELRIPVHFGKDERLVWLTGEAYFSVKHEKDRKFVVRTNKADIAVLGTEFGVRVYSGEDELLTTLVKGSVEVKSDHDIHRIVPGEQATVDNMGKIEVREVNVDEFVAWKSGRVVFVNARLEDIMDELQRWYDFNVFYSSPELKELRFTMDIMKYKEVSEIFELMEKIKKVSFSVNGNNVILK</sequence>
<evidence type="ECO:0000313" key="4">
    <source>
        <dbReference type="EMBL" id="RGY12345.1"/>
    </source>
</evidence>
<feature type="transmembrane region" description="Helical" evidence="1">
    <location>
        <begin position="133"/>
        <end position="154"/>
    </location>
</feature>
<evidence type="ECO:0000259" key="2">
    <source>
        <dbReference type="Pfam" id="PF04773"/>
    </source>
</evidence>
<keyword evidence="1" id="KW-0812">Transmembrane</keyword>
<dbReference type="PANTHER" id="PTHR30273">
    <property type="entry name" value="PERIPLASMIC SIGNAL SENSOR AND SIGMA FACTOR ACTIVATOR FECR-RELATED"/>
    <property type="match status" value="1"/>
</dbReference>
<dbReference type="InterPro" id="IPR012373">
    <property type="entry name" value="Ferrdict_sens_TM"/>
</dbReference>
<name>A0A413IIJ9_9BACT</name>
<evidence type="ECO:0000256" key="1">
    <source>
        <dbReference type="SAM" id="Phobius"/>
    </source>
</evidence>
<evidence type="ECO:0000313" key="5">
    <source>
        <dbReference type="EMBL" id="RHM39679.1"/>
    </source>
</evidence>
<dbReference type="GO" id="GO:0016989">
    <property type="term" value="F:sigma factor antagonist activity"/>
    <property type="evidence" value="ECO:0007669"/>
    <property type="project" value="TreeGrafter"/>
</dbReference>
<dbReference type="Pfam" id="PF16344">
    <property type="entry name" value="FecR_C"/>
    <property type="match status" value="1"/>
</dbReference>
<reference evidence="6 7" key="1">
    <citation type="submission" date="2018-08" db="EMBL/GenBank/DDBJ databases">
        <title>A genome reference for cultivated species of the human gut microbiota.</title>
        <authorList>
            <person name="Zou Y."/>
            <person name="Xue W."/>
            <person name="Luo G."/>
        </authorList>
    </citation>
    <scope>NUCLEOTIDE SEQUENCE [LARGE SCALE GENOMIC DNA]</scope>
    <source>
        <strain evidence="5 6">AF34-33</strain>
        <strain evidence="4 7">OF02-7</strain>
    </source>
</reference>
<dbReference type="Gene3D" id="2.60.120.1440">
    <property type="match status" value="1"/>
</dbReference>
<proteinExistence type="predicted"/>
<accession>A0A413IIJ9</accession>
<organism evidence="4 7">
    <name type="scientific">Butyricimonas virosa</name>
    <dbReference type="NCBI Taxonomy" id="544645"/>
    <lineage>
        <taxon>Bacteria</taxon>
        <taxon>Pseudomonadati</taxon>
        <taxon>Bacteroidota</taxon>
        <taxon>Bacteroidia</taxon>
        <taxon>Bacteroidales</taxon>
        <taxon>Odoribacteraceae</taxon>
        <taxon>Butyricimonas</taxon>
    </lineage>
</organism>
<keyword evidence="1" id="KW-0472">Membrane</keyword>
<dbReference type="InterPro" id="IPR032508">
    <property type="entry name" value="FecR_C"/>
</dbReference>
<dbReference type="Gene3D" id="3.55.50.30">
    <property type="match status" value="1"/>
</dbReference>
<dbReference type="AlphaFoldDB" id="A0A413IIJ9"/>
<feature type="domain" description="FecR protein" evidence="2">
    <location>
        <begin position="230"/>
        <end position="322"/>
    </location>
</feature>
<evidence type="ECO:0000259" key="3">
    <source>
        <dbReference type="Pfam" id="PF16344"/>
    </source>
</evidence>
<feature type="transmembrane region" description="Helical" evidence="1">
    <location>
        <begin position="24"/>
        <end position="45"/>
    </location>
</feature>
<dbReference type="Proteomes" id="UP000286063">
    <property type="component" value="Unassembled WGS sequence"/>
</dbReference>
<keyword evidence="1" id="KW-1133">Transmembrane helix</keyword>
<comment type="caution">
    <text evidence="4">The sequence shown here is derived from an EMBL/GenBank/DDBJ whole genome shotgun (WGS) entry which is preliminary data.</text>
</comment>
<evidence type="ECO:0000313" key="7">
    <source>
        <dbReference type="Proteomes" id="UP000286063"/>
    </source>
</evidence>
<dbReference type="PANTHER" id="PTHR30273:SF2">
    <property type="entry name" value="PROTEIN FECR"/>
    <property type="match status" value="1"/>
</dbReference>
<dbReference type="InterPro" id="IPR006860">
    <property type="entry name" value="FecR"/>
</dbReference>
<evidence type="ECO:0000313" key="6">
    <source>
        <dbReference type="Proteomes" id="UP000286038"/>
    </source>
</evidence>
<gene>
    <name evidence="5" type="ORF">DWZ68_16640</name>
    <name evidence="4" type="ORF">DXA50_17950</name>
</gene>
<dbReference type="EMBL" id="QRPV01000034">
    <property type="protein sequence ID" value="RHM39679.1"/>
    <property type="molecule type" value="Genomic_DNA"/>
</dbReference>
<protein>
    <submittedName>
        <fullName evidence="4">DUF4974 domain-containing protein</fullName>
    </submittedName>
</protein>
<dbReference type="Proteomes" id="UP000286038">
    <property type="component" value="Unassembled WGS sequence"/>
</dbReference>